<dbReference type="SUPFAM" id="SSF81296">
    <property type="entry name" value="E set domains"/>
    <property type="match status" value="1"/>
</dbReference>
<feature type="compositionally biased region" description="Polar residues" evidence="1">
    <location>
        <begin position="992"/>
        <end position="1001"/>
    </location>
</feature>
<reference evidence="3" key="1">
    <citation type="submission" date="2022-10" db="EMBL/GenBank/DDBJ databases">
        <title>Culturing micro-colonial fungi from biological soil crusts in the Mojave desert and describing Neophaeococcomyces mojavensis, and introducing the new genera and species Taxawa tesnikishii.</title>
        <authorList>
            <person name="Kurbessoian T."/>
            <person name="Stajich J.E."/>
        </authorList>
    </citation>
    <scope>NUCLEOTIDE SEQUENCE</scope>
    <source>
        <strain evidence="3">TK_1</strain>
    </source>
</reference>
<feature type="compositionally biased region" description="Polar residues" evidence="1">
    <location>
        <begin position="561"/>
        <end position="584"/>
    </location>
</feature>
<feature type="compositionally biased region" description="Basic and acidic residues" evidence="1">
    <location>
        <begin position="384"/>
        <end position="394"/>
    </location>
</feature>
<feature type="compositionally biased region" description="Low complexity" evidence="1">
    <location>
        <begin position="864"/>
        <end position="874"/>
    </location>
</feature>
<dbReference type="InterPro" id="IPR013783">
    <property type="entry name" value="Ig-like_fold"/>
</dbReference>
<organism evidence="3 4">
    <name type="scientific">Coniosporium apollinis</name>
    <dbReference type="NCBI Taxonomy" id="61459"/>
    <lineage>
        <taxon>Eukaryota</taxon>
        <taxon>Fungi</taxon>
        <taxon>Dikarya</taxon>
        <taxon>Ascomycota</taxon>
        <taxon>Pezizomycotina</taxon>
        <taxon>Dothideomycetes</taxon>
        <taxon>Dothideomycetes incertae sedis</taxon>
        <taxon>Coniosporium</taxon>
    </lineage>
</organism>
<feature type="compositionally biased region" description="Basic and acidic residues" evidence="1">
    <location>
        <begin position="186"/>
        <end position="209"/>
    </location>
</feature>
<feature type="compositionally biased region" description="Polar residues" evidence="1">
    <location>
        <begin position="459"/>
        <end position="472"/>
    </location>
</feature>
<feature type="compositionally biased region" description="Low complexity" evidence="1">
    <location>
        <begin position="966"/>
        <end position="975"/>
    </location>
</feature>
<dbReference type="Proteomes" id="UP001172684">
    <property type="component" value="Unassembled WGS sequence"/>
</dbReference>
<feature type="compositionally biased region" description="Low complexity" evidence="1">
    <location>
        <begin position="832"/>
        <end position="842"/>
    </location>
</feature>
<evidence type="ECO:0000256" key="1">
    <source>
        <dbReference type="SAM" id="MobiDB-lite"/>
    </source>
</evidence>
<feature type="compositionally biased region" description="Low complexity" evidence="1">
    <location>
        <begin position="791"/>
        <end position="816"/>
    </location>
</feature>
<dbReference type="CDD" id="cd02859">
    <property type="entry name" value="E_set_AMPKbeta_like_N"/>
    <property type="match status" value="1"/>
</dbReference>
<feature type="region of interest" description="Disordered" evidence="1">
    <location>
        <begin position="85"/>
        <end position="290"/>
    </location>
</feature>
<feature type="compositionally biased region" description="Basic and acidic residues" evidence="1">
    <location>
        <begin position="418"/>
        <end position="456"/>
    </location>
</feature>
<protein>
    <submittedName>
        <fullName evidence="3">Cruciform DNA binding protein</fullName>
    </submittedName>
</protein>
<gene>
    <name evidence="3" type="primary">CRP1</name>
    <name evidence="3" type="ORF">H2201_007947</name>
</gene>
<feature type="domain" description="AMP-activated protein kinase glycogen-binding" evidence="2">
    <location>
        <begin position="4"/>
        <end position="81"/>
    </location>
</feature>
<feature type="compositionally biased region" description="Polar residues" evidence="1">
    <location>
        <begin position="173"/>
        <end position="185"/>
    </location>
</feature>
<feature type="compositionally biased region" description="Basic and acidic residues" evidence="1">
    <location>
        <begin position="508"/>
        <end position="524"/>
    </location>
</feature>
<feature type="region of interest" description="Disordered" evidence="1">
    <location>
        <begin position="706"/>
        <end position="1027"/>
    </location>
</feature>
<feature type="compositionally biased region" description="Basic and acidic residues" evidence="1">
    <location>
        <begin position="898"/>
        <end position="910"/>
    </location>
</feature>
<accession>A0ABQ9NK41</accession>
<feature type="compositionally biased region" description="Basic and acidic residues" evidence="1">
    <location>
        <begin position="768"/>
        <end position="780"/>
    </location>
</feature>
<dbReference type="Gene3D" id="2.60.40.10">
    <property type="entry name" value="Immunoglobulins"/>
    <property type="match status" value="1"/>
</dbReference>
<evidence type="ECO:0000259" key="2">
    <source>
        <dbReference type="Pfam" id="PF16561"/>
    </source>
</evidence>
<feature type="compositionally biased region" description="Basic and acidic residues" evidence="1">
    <location>
        <begin position="341"/>
        <end position="359"/>
    </location>
</feature>
<dbReference type="EMBL" id="JAPDRL010000092">
    <property type="protein sequence ID" value="KAJ9658052.1"/>
    <property type="molecule type" value="Genomic_DNA"/>
</dbReference>
<feature type="compositionally biased region" description="Polar residues" evidence="1">
    <location>
        <begin position="531"/>
        <end position="541"/>
    </location>
</feature>
<evidence type="ECO:0000313" key="3">
    <source>
        <dbReference type="EMBL" id="KAJ9658052.1"/>
    </source>
</evidence>
<feature type="region of interest" description="Disordered" evidence="1">
    <location>
        <begin position="302"/>
        <end position="639"/>
    </location>
</feature>
<feature type="compositionally biased region" description="Low complexity" evidence="1">
    <location>
        <begin position="927"/>
        <end position="952"/>
    </location>
</feature>
<sequence>MGSYTFRWEHPANEVFVTGTFDDWSKSVRLNKKDNYFEKTVDLPQTNEKIYYKFVVDGNWVTKDTAPAENDGHYNYNNFLNPVDLQPYPSSHSHTMSSAAPHSTTSQLAGAQPREERPSPSDESMPGGFPDTPGDELKEFSVNPIPATSDAPVPGGPGSGNPVNLEPGEKVPDSSNFTDNTVSSTARDDPSLKDGDEDSAKDSTKDSTKDSNQTFGVAPIPASSGIGNPINIAPGEKVPDSSTFNRNTVESTARTDPSLYEKSDAGAPSLPPVITPDAERESKGGMFGLPSILKNLIPESSLPIIGTDTKDSSEPGTKDSTGVPSMLKNLIPESSLPILGKDTKDSSASDTKDTSEPDTKNSTGLPSIVKNLIPESSSLPIIGADKKDSSEPDIKGSTGLPSTLKNLIPESALPVMGIDKKDSSEPETKDASVPDTKDSSVPDTKDSFELDTKEPSEPSVFTQSAGPTSTTAMLAGQVPKEPRGVPQIVTDSQQQAHVDPEAAASPEAVREKKQLEQELLREVPKAPPTAESGTSTGNVGDTDTDDSDYAAEDRLPETAGYGQNLSGPSTGVATGESATFTSKVGSMETGDSAPAGSAIGSAVYATEDRLPETASYDQTSSGPSTGTTTGGIAGGITHGLDPEIQRMIDEMNKGHGVTVVQELNNTSNVPEPVAESYTRAYGTLEAAAYPGAVSEKNEVLEELLSKVPTTDEKGEPAPVTTSTTSATAAPISIPDTSSSPAPAVPEVVVESISASHASPEAAANPEAVTEKSLMEAELRKVIPQTNEAGEPAPTDSAALSATAPATTTSSALSPTSIDDGEPLKSSSEADLTAPTAPTAATTVMSVPPVSSGDGAHDEVRGLNAPADAPAQSAATETGQLAAQDPDRPSDTAGADRLAAQEDTRPSDSRDVSPMSKAPTNMSQGPIVTTGVGATPAAPSTTVPTTSTGTASASQPRKESMLGPDVPAAATPATPAKSPQRNLEPKVKGTPESARTSTSQASAPEEAGAEGKKSKRRSFFGKLKSAFK</sequence>
<feature type="compositionally biased region" description="Basic residues" evidence="1">
    <location>
        <begin position="1012"/>
        <end position="1027"/>
    </location>
</feature>
<feature type="compositionally biased region" description="Gly residues" evidence="1">
    <location>
        <begin position="628"/>
        <end position="637"/>
    </location>
</feature>
<feature type="compositionally biased region" description="Low complexity" evidence="1">
    <location>
        <begin position="716"/>
        <end position="755"/>
    </location>
</feature>
<feature type="compositionally biased region" description="Polar residues" evidence="1">
    <location>
        <begin position="88"/>
        <end position="109"/>
    </location>
</feature>
<comment type="caution">
    <text evidence="3">The sequence shown here is derived from an EMBL/GenBank/DDBJ whole genome shotgun (WGS) entry which is preliminary data.</text>
</comment>
<dbReference type="InterPro" id="IPR014756">
    <property type="entry name" value="Ig_E-set"/>
</dbReference>
<proteinExistence type="predicted"/>
<dbReference type="InterPro" id="IPR032640">
    <property type="entry name" value="AMPK1_CBM"/>
</dbReference>
<name>A0ABQ9NK41_9PEZI</name>
<evidence type="ECO:0000313" key="4">
    <source>
        <dbReference type="Proteomes" id="UP001172684"/>
    </source>
</evidence>
<feature type="compositionally biased region" description="Polar residues" evidence="1">
    <location>
        <begin position="240"/>
        <end position="255"/>
    </location>
</feature>
<feature type="compositionally biased region" description="Basic and acidic residues" evidence="1">
    <location>
        <begin position="308"/>
        <end position="317"/>
    </location>
</feature>
<feature type="compositionally biased region" description="Polar residues" evidence="1">
    <location>
        <begin position="917"/>
        <end position="926"/>
    </location>
</feature>
<keyword evidence="4" id="KW-1185">Reference proteome</keyword>
<dbReference type="Pfam" id="PF16561">
    <property type="entry name" value="AMPK1_CBM"/>
    <property type="match status" value="1"/>
</dbReference>